<evidence type="ECO:0000313" key="2">
    <source>
        <dbReference type="Proteomes" id="UP001060012"/>
    </source>
</evidence>
<protein>
    <submittedName>
        <fullName evidence="1">LPS assembly lipoprotein LptE</fullName>
    </submittedName>
</protein>
<gene>
    <name evidence="1" type="primary">lptE</name>
    <name evidence="1" type="ORF">NJU99_02735</name>
</gene>
<reference evidence="1" key="1">
    <citation type="submission" date="2022-07" db="EMBL/GenBank/DDBJ databases">
        <title>Arcobacter roscoffensis sp. nov., a marine bacterium isolated from coastal seawater collected from Roscoff, France.</title>
        <authorList>
            <person name="Pascual J."/>
            <person name="Lepeaux C."/>
            <person name="Methner A."/>
            <person name="Overmann J."/>
        </authorList>
    </citation>
    <scope>NUCLEOTIDE SEQUENCE</scope>
    <source>
        <strain evidence="1">ARW1-2F2</strain>
    </source>
</reference>
<dbReference type="InterPro" id="IPR007485">
    <property type="entry name" value="LPS_assembly_LptE"/>
</dbReference>
<evidence type="ECO:0000313" key="1">
    <source>
        <dbReference type="EMBL" id="UTJ07029.1"/>
    </source>
</evidence>
<sequence length="178" mass="20285">MKSMNNVRKVLFVLFTLLSTSFILNGCGYKPSTYYAKKELGQKVFVKLFVDLKDPRNAVIIKDSLNQVLLQKLNTNLVYDEALADTIMKIKIGSVNMQELQYDKEGYNKLYRALVTLNIQYNKVNEQVKNISLEGEHNFSIDDGTTITDTKRFEAIKSAANDALDEFLSKLAVHSFDK</sequence>
<dbReference type="RefSeq" id="WP_254577208.1">
    <property type="nucleotide sequence ID" value="NZ_CP100595.1"/>
</dbReference>
<accession>A0ABY5E698</accession>
<name>A0ABY5E698_9BACT</name>
<proteinExistence type="predicted"/>
<dbReference type="Proteomes" id="UP001060012">
    <property type="component" value="Chromosome"/>
</dbReference>
<keyword evidence="1" id="KW-0449">Lipoprotein</keyword>
<organism evidence="1 2">
    <name type="scientific">Arcobacter roscoffensis</name>
    <dbReference type="NCBI Taxonomy" id="2961520"/>
    <lineage>
        <taxon>Bacteria</taxon>
        <taxon>Pseudomonadati</taxon>
        <taxon>Campylobacterota</taxon>
        <taxon>Epsilonproteobacteria</taxon>
        <taxon>Campylobacterales</taxon>
        <taxon>Arcobacteraceae</taxon>
        <taxon>Arcobacter</taxon>
    </lineage>
</organism>
<dbReference type="EMBL" id="CP100595">
    <property type="protein sequence ID" value="UTJ07029.1"/>
    <property type="molecule type" value="Genomic_DNA"/>
</dbReference>
<keyword evidence="2" id="KW-1185">Reference proteome</keyword>
<dbReference type="Pfam" id="PF04390">
    <property type="entry name" value="LptE"/>
    <property type="match status" value="1"/>
</dbReference>